<evidence type="ECO:0000256" key="4">
    <source>
        <dbReference type="ARBA" id="ARBA00010769"/>
    </source>
</evidence>
<dbReference type="SMART" id="SM01343">
    <property type="entry name" value="FATC"/>
    <property type="match status" value="1"/>
</dbReference>
<evidence type="ECO:0000256" key="24">
    <source>
        <dbReference type="SAM" id="MobiDB-lite"/>
    </source>
</evidence>
<feature type="region of interest" description="Disordered" evidence="24">
    <location>
        <begin position="197"/>
        <end position="232"/>
    </location>
</feature>
<dbReference type="InterPro" id="IPR057564">
    <property type="entry name" value="HEAT_ATR"/>
</dbReference>
<dbReference type="PANTHER" id="PTHR11139">
    <property type="entry name" value="ATAXIA TELANGIECTASIA MUTATED ATM -RELATED"/>
    <property type="match status" value="1"/>
</dbReference>
<dbReference type="FunFam" id="3.30.1010.10:FF:000036">
    <property type="entry name" value="Serine/threonine-protein kinase ATR"/>
    <property type="match status" value="1"/>
</dbReference>
<keyword evidence="16 25" id="KW-0472">Membrane</keyword>
<dbReference type="GO" id="GO:0000077">
    <property type="term" value="P:DNA damage checkpoint signaling"/>
    <property type="evidence" value="ECO:0007669"/>
    <property type="project" value="TreeGrafter"/>
</dbReference>
<dbReference type="GO" id="GO:0005524">
    <property type="term" value="F:ATP binding"/>
    <property type="evidence" value="ECO:0007669"/>
    <property type="project" value="UniProtKB-KW"/>
</dbReference>
<dbReference type="GO" id="GO:0005694">
    <property type="term" value="C:chromosome"/>
    <property type="evidence" value="ECO:0007669"/>
    <property type="project" value="TreeGrafter"/>
</dbReference>
<accession>A0AAV1X3K0</accession>
<dbReference type="InterPro" id="IPR000403">
    <property type="entry name" value="PI3/4_kinase_cat_dom"/>
</dbReference>
<comment type="catalytic activity">
    <reaction evidence="22">
        <text>L-threonyl-[protein] + ATP = O-phospho-L-threonyl-[protein] + ADP + H(+)</text>
        <dbReference type="Rhea" id="RHEA:46608"/>
        <dbReference type="Rhea" id="RHEA-COMP:11060"/>
        <dbReference type="Rhea" id="RHEA-COMP:11605"/>
        <dbReference type="ChEBI" id="CHEBI:15378"/>
        <dbReference type="ChEBI" id="CHEBI:30013"/>
        <dbReference type="ChEBI" id="CHEBI:30616"/>
        <dbReference type="ChEBI" id="CHEBI:61977"/>
        <dbReference type="ChEBI" id="CHEBI:456216"/>
        <dbReference type="EC" id="2.7.11.1"/>
    </reaction>
</comment>
<dbReference type="GO" id="GO:0005634">
    <property type="term" value="C:nucleus"/>
    <property type="evidence" value="ECO:0007669"/>
    <property type="project" value="UniProtKB-SubCell"/>
</dbReference>
<feature type="transmembrane region" description="Helical" evidence="25">
    <location>
        <begin position="312"/>
        <end position="334"/>
    </location>
</feature>
<dbReference type="SUPFAM" id="SSF50182">
    <property type="entry name" value="Sm-like ribonucleoproteins"/>
    <property type="match status" value="1"/>
</dbReference>
<dbReference type="InterPro" id="IPR006685">
    <property type="entry name" value="MscS_channel_2nd"/>
</dbReference>
<evidence type="ECO:0000259" key="27">
    <source>
        <dbReference type="PROSITE" id="PS51189"/>
    </source>
</evidence>
<dbReference type="PROSITE" id="PS00916">
    <property type="entry name" value="PI3_4_KINASE_2"/>
    <property type="match status" value="1"/>
</dbReference>
<evidence type="ECO:0000256" key="12">
    <source>
        <dbReference type="ARBA" id="ARBA00022777"/>
    </source>
</evidence>
<evidence type="ECO:0000256" key="22">
    <source>
        <dbReference type="ARBA" id="ARBA00047899"/>
    </source>
</evidence>
<dbReference type="CDD" id="cd00892">
    <property type="entry name" value="PIKKc_ATR"/>
    <property type="match status" value="1"/>
</dbReference>
<comment type="caution">
    <text evidence="29">The sequence shown here is derived from an EMBL/GenBank/DDBJ whole genome shotgun (WGS) entry which is preliminary data.</text>
</comment>
<dbReference type="Pfam" id="PF00454">
    <property type="entry name" value="PI3_PI4_kinase"/>
    <property type="match status" value="1"/>
</dbReference>
<gene>
    <name evidence="29" type="ORF">LLUT_LOCUS17290</name>
</gene>
<dbReference type="InterPro" id="IPR056802">
    <property type="entry name" value="ATR-like_M-HEAT"/>
</dbReference>
<keyword evidence="11" id="KW-0227">DNA damage</keyword>
<feature type="transmembrane region" description="Helical" evidence="25">
    <location>
        <begin position="977"/>
        <end position="998"/>
    </location>
</feature>
<comment type="subcellular location">
    <subcellularLocation>
        <location evidence="2">Membrane</location>
        <topology evidence="2">Multi-pass membrane protein</topology>
    </subcellularLocation>
    <subcellularLocation>
        <location evidence="1">Nucleus</location>
    </subcellularLocation>
</comment>
<dbReference type="EMBL" id="CAXHTB010000012">
    <property type="protein sequence ID" value="CAL0316230.1"/>
    <property type="molecule type" value="Genomic_DNA"/>
</dbReference>
<dbReference type="InterPro" id="IPR010920">
    <property type="entry name" value="LSM_dom_sf"/>
</dbReference>
<dbReference type="GO" id="GO:0050982">
    <property type="term" value="P:detection of mechanical stimulus"/>
    <property type="evidence" value="ECO:0007669"/>
    <property type="project" value="UniProtKB-ARBA"/>
</dbReference>
<keyword evidence="14 25" id="KW-1133">Transmembrane helix</keyword>
<protein>
    <recommendedName>
        <fullName evidence="21">Serine/threonine-protein kinase ATR</fullName>
        <ecNumber evidence="5">2.7.11.1</ecNumber>
    </recommendedName>
</protein>
<dbReference type="SMART" id="SM00146">
    <property type="entry name" value="PI3Kc"/>
    <property type="match status" value="1"/>
</dbReference>
<dbReference type="InterPro" id="IPR003151">
    <property type="entry name" value="PIK-rel_kinase_FAT"/>
</dbReference>
<keyword evidence="17" id="KW-0234">DNA repair</keyword>
<sequence length="3620" mass="407851">MQSSIRKSFKSYASYSNKLSRRFSLTGNADSSSSDSENLPILLHQQNNHPYPPPSMAAGGDFTVKINDADPALVSPSIWRGSSYDFWNDDGTTDERENANEESFDFRHKAQSLSPEEDPPSRLIGKFLHKQRASGEILLDMDLEMDELQHDSVDGNLTPVEESPTVNQYRISRDVKVSFEEPASNVVEVANDHFVRRRNSKDSPSLGDFQRPLKHDRRGGSPSPNGDGEVLRCTSNASFERSLSVQRKSSLLKAKTRSRLLDPVEEPEKKSGRVPRSSQISSGNVGKKGGDDEEDDPFFEEDLPEEYKKTGFSFWILLEWLSLILIIGLLITTLSIPILRNKNLWQLKLWKWEVMILVLICGRLVSDWVIRIAVFCIERNFLLRKRVLYFVYGVKKPVQNCVWLGLVLISWHLLFDKRVQRETKSSFLDYVTKILVCFLVGTLVWLVKTLLVKVLASSFHVSTYFDRIQESLFNQFVIETLSGPPLIELQKAEEEEQKLADEVQKLQNAGVTIPPGLKATAFSTIKTGKLRSGVLQRSPKVSHPLSKKSDDGKGGITIDHLHKLNPKNVSAWNMKRLINMVRHGALTTLDEQILGSTNEDENATQIRSENEAKAAAKKIFLNVARHGCRVIRQLDLLRFMRQDEAEKALSLFEGASDSGMISRPALKNWVVNAFRERRALALTLNDTKTAVNKLHRMLNFLVILIIVIIWLLILGIATTKFLLFLSSQVVLVAFIFGNTCKTIFESIIFLFVLHPFDVGDRCEIDGVQMVVEEMNILTTVFLRYDNQKILIPNSVLATKAINNFYRSPDMGDAIEFCIHVSTPIEKISAVKHRIQSYIDNKKEHWYASPLIVFKDCEQLNMIRLAIWPTHKMNFQDMGERFLRRSLLIEEMIKIFQELDLQYRLLPLDISIRSMPTTSDRLPPSWATITDGDALVVRFRTVLPNLLHTYIHPSSANEREVIAVLKLISHTATNFPRVFYHSTASSILPIIAHIFPFFLTPPFRSRHPLFFQTLSSLLSLLRSLSRDSYIHFFLDSVLLIQDILHVASLPLHNAGENGSSRVTLKCFCRLFSGVEDIPLANKPGDGCGLLVDLTGESRWQPFATWILRLISKCITEGTLSVKGLINASFVHAACSLLCYGDADLQMACFDFVYILGTVTDYDIIPYHNLILTISTILNLDKEGFPVFRNLAYDSSMGICLNLLYSNCTEDVVKLTAADLVSVFLQSTWRTKSQELKVALFSAYARIAQVCPPHIWKPEYLISVLYHPEPLLPALIDCFQVALSTLGPSLVGGVHKNKLLTMSSEDKSIESRTLGQKRPVQDMDNLKIKRQKINEEIIVADASVEVECKYTHLVTLQLVKDYANHMNKSLLASVQSLNAPTVEHSSLKPANALSALSKLCIAFSSYPETHLSLKIFQQMLAWLPWIVEQAKQGNSITVDISTYLEGLHSVLLSQGASFIENNLLQYQNNCADLTHVVLKLPWTHMLLAADSSCQWKTKCLSLQVASKLGPCLNIEIVLEILDLGLHDEAEEVRIEAVISMPVLLLWSAHDVSPIFKTLEYLKRDDEKVKKIVPISLGLLSCLYGCRRSGAGLHVNECKLFLNMNSGKPCWTIDQLLQGFNCSKCDQQVIYNHDKQHPQITHRPDMHGADADLSLDCNFIQLQTLFFELLFDESSENVQISCVRVIHRILAHAAADILLKTRFEWIKCVEFFLISRSKELREAFCSQISSFVDNHILSLIFSGGTDKGKEQKFLDAIKYAVAVAESPQILETLLECTAEIMVAVDIDSKLFLSSLILLVDQLDSVHVTVRVNASRLIQKSSCSHLKGGLELILAKDVHIRIELYDYLSERLASRPILVREFAEAVLGVETEELVKKMVPFVLPKLVVSQQDSSQTLDTLYELAKCLNTDMGSLIVDWLPKVLAFALHQADDQMLLSAVQFYHEQIGSDKQKIFAAALPALLDELVCFTDVGDSDEISRRLARVPEMIKGIAKVLTGGEDLAGFLRNHFVGLLNGIDRKMLHADDFVLRRQALKRIKMLIRMMGSHLNTYVPKLMVLLMHAIDKEPLQKEGLSVLHFFIKQLAKVSPSSIKHIISQVFASLLPFLERDKENPSMHLDKVVKILEELVLNNRIILKQHISEFPPLPSVLALAEVNKAIEDARGSMTLKDQLRDVVDGLNHENLNVRYMVVCELRKLLNIKWKDVTALITAEAGSDLDVLSSLITSLFRGCAEESRNTVGQRLKLVCADCLGALGAVDPAKVKGFSCQRFKIQCSDDDLIFELIHKHLARAFRSAPDTLIQDSAALAIQELLKFAGCEASLDENASTYTSQAQKDGDDRCGVASKIKSTNGMNNRGQRLWDRFSNYVKEIIAPCLTSRFQLPKVSDSTSAGPIYRPSMSFRSWIFFWIRKLTVHATGSRASIFNACRGIVRHDMQTATYLLPYLVLNAVCHGTQEARHSITEEILSVLDAAASENSGASVHGFNGGQSEVCIQAVFNLLDNLGQWMDDVEQDLALSLSQSLVSKQQKSKDQSSNSLTDQEQLLVQCKYVSELLSAVPKVTLARASFRCQAYARSFMYFESHVRGKSGAFNPAAERSGVFEEEDVSHLMEIYSCLDEPDGLSGLSCLSKSLRLQDQLLINKKAGNWADVLTFCEQSLQMEPTSVQRHSDVLKCLLNMCHLQAMVTHVDGLISRIPRYKKEWCMQGVQAAWRLGRWDLMDEYLSGAEEEGLVCSSSESNASFDLDVAKILQAMMKKDHFSVEERIALSKQSLIAPLAAAGMDSYMRAYPFVVKLHFLRELEEFHSLLGDDSFLEKPFRVGDLGFAKLVDNWDNRLRFTQSSLWAREPLLAFRRLVFGASGLDAQVGNYWLQYSKLCRSAGHYETANRAILEAQASGAPNVHIEKAKLLWSTRRSDGAISVLQQSLLNMPVEILGSAAITSITSLSLLPLNPPPIVSESQTVNENIDIAKTLLLYSRWTHYTGQKQKEEVISLYTRVRELQPKWEKGYFYVAKYCDELLGDARKRQEENFELGPRSVSSAIAAAGSSNLNGERRWWSYVPDVLLFYAKGLHRGHKNLFQALPRLLTLWFDFGSIYQTSGSSNKDLKNVHVKVMSIIRGCLKDLPTYHWLTVLPQLVSRICHQNEEIVRVVKLIITSVLRQYPQQSLWIMAAVSKSTVRSRREAAAEIIQAARKGFSPRTDENSLFVQFASLIDHLIKLCFHAGQSRSKTINLSTEFSALKRMMPLGIIMPIQQSLTVNLPTYDGNPGDSPMSNIFSATDLPTILGIADEAEILSSLQRPKKVILLGSDGHEHPFLCKPKDDLRKDARMMEFNAMINRLLSKYPESRRRKLYIRTFAVVPLTEDCGMVEWVPHTRGLRQILQDIYITCGKFDRQKTNPQIKRIYDQCQGKIPEVEMLKDKILPMFPPVFHKWFLTTFSEPAAWFRARVAYAHTTAVWSMVGHIVGLGDRHGENILFDSTSGDCVHVDFSCLFDKGLQLEKPELVPFRLTQNMIDGLGITGYEGIFLRVCEITLSVLRTHRETLMSVLETFIHDPLVEWTKSHKSSGVEVQNPHAQRAISNIEARLQGVVVGVGAAPSLPLAVEGQARRLIAEAVSHKNLGKMYIWWMPWF</sequence>
<feature type="region of interest" description="Disordered" evidence="24">
    <location>
        <begin position="24"/>
        <end position="62"/>
    </location>
</feature>
<evidence type="ECO:0000256" key="1">
    <source>
        <dbReference type="ARBA" id="ARBA00004123"/>
    </source>
</evidence>
<keyword evidence="10" id="KW-0547">Nucleotide-binding</keyword>
<feature type="compositionally biased region" description="Polar residues" evidence="24">
    <location>
        <begin position="24"/>
        <end position="37"/>
    </location>
</feature>
<feature type="transmembrane region" description="Helical" evidence="25">
    <location>
        <begin position="698"/>
        <end position="717"/>
    </location>
</feature>
<keyword evidence="19" id="KW-0407">Ion channel</keyword>
<evidence type="ECO:0000256" key="17">
    <source>
        <dbReference type="ARBA" id="ARBA00023204"/>
    </source>
</evidence>
<keyword evidence="15" id="KW-0406">Ion transport</keyword>
<dbReference type="SMART" id="SM00802">
    <property type="entry name" value="UME"/>
    <property type="match status" value="1"/>
</dbReference>
<proteinExistence type="inferred from homology"/>
<keyword evidence="9 25" id="KW-0812">Transmembrane</keyword>
<keyword evidence="12" id="KW-0418">Kinase</keyword>
<feature type="domain" description="FAT" evidence="27">
    <location>
        <begin position="2554"/>
        <end position="3166"/>
    </location>
</feature>
<dbReference type="EC" id="2.7.11.1" evidence="5"/>
<feature type="compositionally biased region" description="Basic and acidic residues" evidence="24">
    <location>
        <begin position="93"/>
        <end position="108"/>
    </location>
</feature>
<keyword evidence="13" id="KW-0067">ATP-binding</keyword>
<evidence type="ECO:0000256" key="18">
    <source>
        <dbReference type="ARBA" id="ARBA00023242"/>
    </source>
</evidence>
<organism evidence="29 30">
    <name type="scientific">Lupinus luteus</name>
    <name type="common">European yellow lupine</name>
    <dbReference type="NCBI Taxonomy" id="3873"/>
    <lineage>
        <taxon>Eukaryota</taxon>
        <taxon>Viridiplantae</taxon>
        <taxon>Streptophyta</taxon>
        <taxon>Embryophyta</taxon>
        <taxon>Tracheophyta</taxon>
        <taxon>Spermatophyta</taxon>
        <taxon>Magnoliopsida</taxon>
        <taxon>eudicotyledons</taxon>
        <taxon>Gunneridae</taxon>
        <taxon>Pentapetalae</taxon>
        <taxon>rosids</taxon>
        <taxon>fabids</taxon>
        <taxon>Fabales</taxon>
        <taxon>Fabaceae</taxon>
        <taxon>Papilionoideae</taxon>
        <taxon>50 kb inversion clade</taxon>
        <taxon>genistoids sensu lato</taxon>
        <taxon>core genistoids</taxon>
        <taxon>Genisteae</taxon>
        <taxon>Lupinus</taxon>
    </lineage>
</organism>
<evidence type="ECO:0000313" key="30">
    <source>
        <dbReference type="Proteomes" id="UP001497480"/>
    </source>
</evidence>
<evidence type="ECO:0000256" key="3">
    <source>
        <dbReference type="ARBA" id="ARBA00008017"/>
    </source>
</evidence>
<evidence type="ECO:0000256" key="16">
    <source>
        <dbReference type="ARBA" id="ARBA00023136"/>
    </source>
</evidence>
<dbReference type="PROSITE" id="PS51189">
    <property type="entry name" value="FAT"/>
    <property type="match status" value="1"/>
</dbReference>
<keyword evidence="20" id="KW-0131">Cell cycle</keyword>
<name>A0AAV1X3K0_LUPLU</name>
<keyword evidence="6" id="KW-0813">Transport</keyword>
<evidence type="ECO:0000256" key="14">
    <source>
        <dbReference type="ARBA" id="ARBA00022989"/>
    </source>
</evidence>
<keyword evidence="18" id="KW-0539">Nucleus</keyword>
<feature type="region of interest" description="Disordered" evidence="24">
    <location>
        <begin position="90"/>
        <end position="122"/>
    </location>
</feature>
<evidence type="ECO:0000313" key="29">
    <source>
        <dbReference type="EMBL" id="CAL0316230.1"/>
    </source>
</evidence>
<evidence type="ECO:0000259" key="28">
    <source>
        <dbReference type="PROSITE" id="PS51190"/>
    </source>
</evidence>
<feature type="transmembrane region" description="Helical" evidence="25">
    <location>
        <begin position="427"/>
        <end position="447"/>
    </location>
</feature>
<evidence type="ECO:0000256" key="25">
    <source>
        <dbReference type="SAM" id="Phobius"/>
    </source>
</evidence>
<dbReference type="Pfam" id="PF25030">
    <property type="entry name" value="M-HEAT_ATR"/>
    <property type="match status" value="1"/>
</dbReference>
<dbReference type="InterPro" id="IPR003152">
    <property type="entry name" value="FATC_dom"/>
</dbReference>
<evidence type="ECO:0000256" key="2">
    <source>
        <dbReference type="ARBA" id="ARBA00004141"/>
    </source>
</evidence>
<dbReference type="Pfam" id="PF02260">
    <property type="entry name" value="FATC"/>
    <property type="match status" value="1"/>
</dbReference>
<evidence type="ECO:0000256" key="21">
    <source>
        <dbReference type="ARBA" id="ARBA00024420"/>
    </source>
</evidence>
<evidence type="ECO:0000256" key="9">
    <source>
        <dbReference type="ARBA" id="ARBA00022692"/>
    </source>
</evidence>
<dbReference type="Pfam" id="PF00924">
    <property type="entry name" value="MS_channel_2nd"/>
    <property type="match status" value="1"/>
</dbReference>
<feature type="compositionally biased region" description="Basic and acidic residues" evidence="24">
    <location>
        <begin position="262"/>
        <end position="271"/>
    </location>
</feature>
<dbReference type="Pfam" id="PF08064">
    <property type="entry name" value="UME"/>
    <property type="match status" value="1"/>
</dbReference>
<dbReference type="Pfam" id="PF02259">
    <property type="entry name" value="FAT"/>
    <property type="match status" value="1"/>
</dbReference>
<comment type="catalytic activity">
    <reaction evidence="23">
        <text>L-seryl-[protein] + ATP = O-phospho-L-seryl-[protein] + ADP + H(+)</text>
        <dbReference type="Rhea" id="RHEA:17989"/>
        <dbReference type="Rhea" id="RHEA-COMP:9863"/>
        <dbReference type="Rhea" id="RHEA-COMP:11604"/>
        <dbReference type="ChEBI" id="CHEBI:15378"/>
        <dbReference type="ChEBI" id="CHEBI:29999"/>
        <dbReference type="ChEBI" id="CHEBI:30616"/>
        <dbReference type="ChEBI" id="CHEBI:83421"/>
        <dbReference type="ChEBI" id="CHEBI:456216"/>
        <dbReference type="EC" id="2.7.11.1"/>
    </reaction>
</comment>
<evidence type="ECO:0000256" key="5">
    <source>
        <dbReference type="ARBA" id="ARBA00012513"/>
    </source>
</evidence>
<dbReference type="InterPro" id="IPR014009">
    <property type="entry name" value="PIK_FAT"/>
</dbReference>
<dbReference type="GO" id="GO:0004674">
    <property type="term" value="F:protein serine/threonine kinase activity"/>
    <property type="evidence" value="ECO:0007669"/>
    <property type="project" value="UniProtKB-KW"/>
</dbReference>
<evidence type="ECO:0000256" key="7">
    <source>
        <dbReference type="ARBA" id="ARBA00022527"/>
    </source>
</evidence>
<feature type="transmembrane region" description="Helical" evidence="25">
    <location>
        <begin position="398"/>
        <end position="415"/>
    </location>
</feature>
<keyword evidence="8" id="KW-0808">Transferase</keyword>
<evidence type="ECO:0000256" key="20">
    <source>
        <dbReference type="ARBA" id="ARBA00023306"/>
    </source>
</evidence>
<dbReference type="PANTHER" id="PTHR11139:SF69">
    <property type="entry name" value="SERINE_THREONINE-PROTEIN KINASE ATR"/>
    <property type="match status" value="1"/>
</dbReference>
<keyword evidence="7" id="KW-0723">Serine/threonine-protein kinase</keyword>
<evidence type="ECO:0000256" key="6">
    <source>
        <dbReference type="ARBA" id="ARBA00022448"/>
    </source>
</evidence>
<dbReference type="PROSITE" id="PS50290">
    <property type="entry name" value="PI3_4_KINASE_3"/>
    <property type="match status" value="1"/>
</dbReference>
<evidence type="ECO:0000256" key="10">
    <source>
        <dbReference type="ARBA" id="ARBA00022741"/>
    </source>
</evidence>
<evidence type="ECO:0000256" key="23">
    <source>
        <dbReference type="ARBA" id="ARBA00048679"/>
    </source>
</evidence>
<dbReference type="FunFam" id="1.10.1070.11:FF:000024">
    <property type="entry name" value="Serine/threonine-protein kinase ATR"/>
    <property type="match status" value="1"/>
</dbReference>
<dbReference type="GO" id="GO:0006281">
    <property type="term" value="P:DNA repair"/>
    <property type="evidence" value="ECO:0007669"/>
    <property type="project" value="UniProtKB-KW"/>
</dbReference>
<evidence type="ECO:0000256" key="8">
    <source>
        <dbReference type="ARBA" id="ARBA00022679"/>
    </source>
</evidence>
<evidence type="ECO:0000256" key="19">
    <source>
        <dbReference type="ARBA" id="ARBA00023303"/>
    </source>
</evidence>
<feature type="domain" description="FATC" evidence="28">
    <location>
        <begin position="3588"/>
        <end position="3620"/>
    </location>
</feature>
<feature type="transmembrane region" description="Helical" evidence="25">
    <location>
        <begin position="354"/>
        <end position="377"/>
    </location>
</feature>
<dbReference type="InterPro" id="IPR016024">
    <property type="entry name" value="ARM-type_fold"/>
</dbReference>
<evidence type="ECO:0000256" key="15">
    <source>
        <dbReference type="ARBA" id="ARBA00023065"/>
    </source>
</evidence>
<evidence type="ECO:0000256" key="11">
    <source>
        <dbReference type="ARBA" id="ARBA00022763"/>
    </source>
</evidence>
<dbReference type="SUPFAM" id="SSF48371">
    <property type="entry name" value="ARM repeat"/>
    <property type="match status" value="2"/>
</dbReference>
<dbReference type="InterPro" id="IPR036940">
    <property type="entry name" value="PI3/4_kinase_cat_sf"/>
</dbReference>
<reference evidence="29 30" key="1">
    <citation type="submission" date="2024-03" db="EMBL/GenBank/DDBJ databases">
        <authorList>
            <person name="Martinez-Hernandez J."/>
        </authorList>
    </citation>
    <scope>NUCLEOTIDE SEQUENCE [LARGE SCALE GENOMIC DNA]</scope>
</reference>
<feature type="region of interest" description="Disordered" evidence="24">
    <location>
        <begin position="262"/>
        <end position="295"/>
    </location>
</feature>
<dbReference type="Proteomes" id="UP001497480">
    <property type="component" value="Unassembled WGS sequence"/>
</dbReference>
<dbReference type="GO" id="GO:0000723">
    <property type="term" value="P:telomere maintenance"/>
    <property type="evidence" value="ECO:0007669"/>
    <property type="project" value="TreeGrafter"/>
</dbReference>
<dbReference type="FunFam" id="2.30.30.60:FF:000003">
    <property type="entry name" value="Predicted mechanosensitive ion channel"/>
    <property type="match status" value="1"/>
</dbReference>
<dbReference type="Gene3D" id="2.30.30.60">
    <property type="match status" value="1"/>
</dbReference>
<dbReference type="GO" id="GO:0005886">
    <property type="term" value="C:plasma membrane"/>
    <property type="evidence" value="ECO:0007669"/>
    <property type="project" value="UniProtKB-ARBA"/>
</dbReference>
<dbReference type="InterPro" id="IPR023408">
    <property type="entry name" value="MscS_beta-dom_sf"/>
</dbReference>
<dbReference type="PROSITE" id="PS51190">
    <property type="entry name" value="FATC"/>
    <property type="match status" value="1"/>
</dbReference>
<dbReference type="Gene3D" id="3.30.1010.10">
    <property type="entry name" value="Phosphatidylinositol 3-kinase Catalytic Subunit, Chain A, domain 4"/>
    <property type="match status" value="1"/>
</dbReference>
<dbReference type="Pfam" id="PF23593">
    <property type="entry name" value="HEAT_ATR"/>
    <property type="match status" value="1"/>
</dbReference>
<dbReference type="Gene3D" id="1.10.1070.11">
    <property type="entry name" value="Phosphatidylinositol 3-/4-kinase, catalytic domain"/>
    <property type="match status" value="1"/>
</dbReference>
<dbReference type="InterPro" id="IPR018936">
    <property type="entry name" value="PI3/4_kinase_CS"/>
</dbReference>
<dbReference type="InterPro" id="IPR011009">
    <property type="entry name" value="Kinase-like_dom_sf"/>
</dbReference>
<keyword evidence="30" id="KW-1185">Reference proteome</keyword>
<dbReference type="GO" id="GO:0008381">
    <property type="term" value="F:mechanosensitive monoatomic ion channel activity"/>
    <property type="evidence" value="ECO:0007669"/>
    <property type="project" value="UniProtKB-ARBA"/>
</dbReference>
<evidence type="ECO:0000256" key="13">
    <source>
        <dbReference type="ARBA" id="ARBA00022840"/>
    </source>
</evidence>
<comment type="similarity">
    <text evidence="3">Belongs to the MscS (TC 1.A.23) family.</text>
</comment>
<dbReference type="InterPro" id="IPR050517">
    <property type="entry name" value="DDR_Repair_Kinase"/>
</dbReference>
<evidence type="ECO:0000259" key="26">
    <source>
        <dbReference type="PROSITE" id="PS50290"/>
    </source>
</evidence>
<dbReference type="SUPFAM" id="SSF56112">
    <property type="entry name" value="Protein kinase-like (PK-like)"/>
    <property type="match status" value="1"/>
</dbReference>
<feature type="transmembrane region" description="Helical" evidence="25">
    <location>
        <begin position="729"/>
        <end position="753"/>
    </location>
</feature>
<feature type="domain" description="PI3K/PI4K catalytic" evidence="26">
    <location>
        <begin position="3277"/>
        <end position="3590"/>
    </location>
</feature>
<comment type="similarity">
    <text evidence="4">Belongs to the PI3/PI4-kinase family. ATM subfamily.</text>
</comment>
<dbReference type="InterPro" id="IPR012993">
    <property type="entry name" value="UME"/>
</dbReference>